<evidence type="ECO:0000256" key="7">
    <source>
        <dbReference type="ARBA" id="ARBA00022989"/>
    </source>
</evidence>
<keyword evidence="3" id="KW-0597">Phosphoprotein</keyword>
<evidence type="ECO:0000256" key="8">
    <source>
        <dbReference type="SAM" id="MobiDB-lite"/>
    </source>
</evidence>
<comment type="catalytic activity">
    <reaction evidence="1">
        <text>ATP + protein L-histidine = ADP + protein N-phospho-L-histidine.</text>
        <dbReference type="EC" id="2.7.13.3"/>
    </reaction>
</comment>
<proteinExistence type="predicted"/>
<accession>A0ABW7ZVR1</accession>
<dbReference type="InterPro" id="IPR005467">
    <property type="entry name" value="His_kinase_dom"/>
</dbReference>
<evidence type="ECO:0000256" key="4">
    <source>
        <dbReference type="ARBA" id="ARBA00022679"/>
    </source>
</evidence>
<reference evidence="10 11" key="1">
    <citation type="submission" date="2024-10" db="EMBL/GenBank/DDBJ databases">
        <title>The Natural Products Discovery Center: Release of the First 8490 Sequenced Strains for Exploring Actinobacteria Biosynthetic Diversity.</title>
        <authorList>
            <person name="Kalkreuter E."/>
            <person name="Kautsar S.A."/>
            <person name="Yang D."/>
            <person name="Bader C.D."/>
            <person name="Teijaro C.N."/>
            <person name="Fluegel L."/>
            <person name="Davis C.M."/>
            <person name="Simpson J.R."/>
            <person name="Lauterbach L."/>
            <person name="Steele A.D."/>
            <person name="Gui C."/>
            <person name="Meng S."/>
            <person name="Li G."/>
            <person name="Viehrig K."/>
            <person name="Ye F."/>
            <person name="Su P."/>
            <person name="Kiefer A.F."/>
            <person name="Nichols A."/>
            <person name="Cepeda A.J."/>
            <person name="Yan W."/>
            <person name="Fan B."/>
            <person name="Jiang Y."/>
            <person name="Adhikari A."/>
            <person name="Zheng C.-J."/>
            <person name="Schuster L."/>
            <person name="Cowan T.M."/>
            <person name="Smanski M.J."/>
            <person name="Chevrette M.G."/>
            <person name="De Carvalho L.P.S."/>
            <person name="Shen B."/>
        </authorList>
    </citation>
    <scope>NUCLEOTIDE SEQUENCE [LARGE SCALE GENOMIC DNA]</scope>
    <source>
        <strain evidence="10 11">NPDC049503</strain>
    </source>
</reference>
<dbReference type="SUPFAM" id="SSF55874">
    <property type="entry name" value="ATPase domain of HSP90 chaperone/DNA topoisomerase II/histidine kinase"/>
    <property type="match status" value="1"/>
</dbReference>
<dbReference type="SMART" id="SM00387">
    <property type="entry name" value="HATPase_c"/>
    <property type="match status" value="1"/>
</dbReference>
<evidence type="ECO:0000256" key="5">
    <source>
        <dbReference type="ARBA" id="ARBA00022692"/>
    </source>
</evidence>
<dbReference type="Gene3D" id="3.30.565.10">
    <property type="entry name" value="Histidine kinase-like ATPase, C-terminal domain"/>
    <property type="match status" value="1"/>
</dbReference>
<evidence type="ECO:0000256" key="2">
    <source>
        <dbReference type="ARBA" id="ARBA00012438"/>
    </source>
</evidence>
<keyword evidence="7" id="KW-1133">Transmembrane helix</keyword>
<evidence type="ECO:0000259" key="9">
    <source>
        <dbReference type="PROSITE" id="PS50109"/>
    </source>
</evidence>
<dbReference type="InterPro" id="IPR050428">
    <property type="entry name" value="TCS_sensor_his_kinase"/>
</dbReference>
<dbReference type="PANTHER" id="PTHR45436">
    <property type="entry name" value="SENSOR HISTIDINE KINASE YKOH"/>
    <property type="match status" value="1"/>
</dbReference>
<evidence type="ECO:0000256" key="1">
    <source>
        <dbReference type="ARBA" id="ARBA00000085"/>
    </source>
</evidence>
<feature type="compositionally biased region" description="Basic and acidic residues" evidence="8">
    <location>
        <begin position="716"/>
        <end position="725"/>
    </location>
</feature>
<feature type="domain" description="Histidine kinase" evidence="9">
    <location>
        <begin position="514"/>
        <end position="619"/>
    </location>
</feature>
<dbReference type="Pfam" id="PF02518">
    <property type="entry name" value="HATPase_c"/>
    <property type="match status" value="1"/>
</dbReference>
<dbReference type="InterPro" id="IPR003594">
    <property type="entry name" value="HATPase_dom"/>
</dbReference>
<dbReference type="Proteomes" id="UP001612928">
    <property type="component" value="Unassembled WGS sequence"/>
</dbReference>
<dbReference type="RefSeq" id="WP_101789948.1">
    <property type="nucleotide sequence ID" value="NZ_JBITMB010000001.1"/>
</dbReference>
<feature type="region of interest" description="Disordered" evidence="8">
    <location>
        <begin position="646"/>
        <end position="750"/>
    </location>
</feature>
<evidence type="ECO:0000313" key="11">
    <source>
        <dbReference type="Proteomes" id="UP001612928"/>
    </source>
</evidence>
<dbReference type="EMBL" id="JBITMB010000001">
    <property type="protein sequence ID" value="MFI7438619.1"/>
    <property type="molecule type" value="Genomic_DNA"/>
</dbReference>
<dbReference type="Pfam" id="PF08376">
    <property type="entry name" value="NIT"/>
    <property type="match status" value="1"/>
</dbReference>
<feature type="compositionally biased region" description="Basic and acidic residues" evidence="8">
    <location>
        <begin position="738"/>
        <end position="750"/>
    </location>
</feature>
<dbReference type="EC" id="2.7.13.3" evidence="2"/>
<sequence length="750" mass="81574">MASGRSIRFKIATLLVIPLVSLVALWGFAASSTFGDAFNLLKAQTIWTGVINYADGLVGNLQAERLASAERLGGAVSDPAPLAAARAKTDRVRTKLTESARQESVRSAMTPEMAERLADAFEAIDRLPDIRRQVDAGEMAAADLVNEYSAISDRVHILYSTFTISTDVELARLSQGLIAADEVREMMSRENALIVAAGGKLSRAEVHMLAHFHGVREHLFPTAMANLDAELRAPFEKVMASTRFATMQRAMQSYINGEPVNMQMWRELADPVLTDYTQVVWRTGDKLLARIEPAGITIIVRAAVAGALGLVAVVFSVIVSVRVGRQVALDLGTLRRSALDLAEIRLPGVVERLRRGDRVDVEAEAPPIKVADRTTSEVADLAAAFDSVQRTAVDAAVEQARLREGVSEALRNLARRSQSLLQRQLRLLDDMQRETEEPEALERLFRLDHLTTRMRRHAEGLVLLSGGTAGRRWRGVIPVEDVLNGASAQVEEYTRVRVYPMPEYGFAGTAVADLMHLFAELIENATAFSSPGNEVSVRGELVGRGFAVEVEDRGLGMPPEMRQEINERLASPPEFDPSQTEQLGFAVVGMLAARHGISVTVKPSPYGGTTAIVLVPPTLVEMLPMPVEVPELESVSVSVVRNELPGTTDQIANRGPAADGNGRNGAEQPTGPGGLPRRVRTSKRGTAEQAEPALPRRQRQANLPQQLRQPPVAAPPDERSPEETRALLSSLQSGWQRGRQDSDQDGGSRS</sequence>
<name>A0ABW7ZVR1_9ACTN</name>
<keyword evidence="5" id="KW-0812">Transmembrane</keyword>
<dbReference type="InterPro" id="IPR036890">
    <property type="entry name" value="HATPase_C_sf"/>
</dbReference>
<keyword evidence="4" id="KW-0808">Transferase</keyword>
<evidence type="ECO:0000313" key="10">
    <source>
        <dbReference type="EMBL" id="MFI7438619.1"/>
    </source>
</evidence>
<dbReference type="PANTHER" id="PTHR45436:SF5">
    <property type="entry name" value="SENSOR HISTIDINE KINASE TRCS"/>
    <property type="match status" value="1"/>
</dbReference>
<dbReference type="InterPro" id="IPR013587">
    <property type="entry name" value="Nitrate/nitrite_sensing"/>
</dbReference>
<keyword evidence="7" id="KW-0472">Membrane</keyword>
<organism evidence="10 11">
    <name type="scientific">Nonomuraea indica</name>
    <dbReference type="NCBI Taxonomy" id="1581193"/>
    <lineage>
        <taxon>Bacteria</taxon>
        <taxon>Bacillati</taxon>
        <taxon>Actinomycetota</taxon>
        <taxon>Actinomycetes</taxon>
        <taxon>Streptosporangiales</taxon>
        <taxon>Streptosporangiaceae</taxon>
        <taxon>Nonomuraea</taxon>
    </lineage>
</organism>
<keyword evidence="11" id="KW-1185">Reference proteome</keyword>
<gene>
    <name evidence="10" type="ORF">ACIBP5_01480</name>
</gene>
<dbReference type="PROSITE" id="PS50109">
    <property type="entry name" value="HIS_KIN"/>
    <property type="match status" value="1"/>
</dbReference>
<keyword evidence="6" id="KW-0418">Kinase</keyword>
<comment type="caution">
    <text evidence="10">The sequence shown here is derived from an EMBL/GenBank/DDBJ whole genome shotgun (WGS) entry which is preliminary data.</text>
</comment>
<evidence type="ECO:0000256" key="3">
    <source>
        <dbReference type="ARBA" id="ARBA00022553"/>
    </source>
</evidence>
<protein>
    <recommendedName>
        <fullName evidence="2">histidine kinase</fullName>
        <ecNumber evidence="2">2.7.13.3</ecNumber>
    </recommendedName>
</protein>
<evidence type="ECO:0000256" key="6">
    <source>
        <dbReference type="ARBA" id="ARBA00022777"/>
    </source>
</evidence>